<dbReference type="PANTHER" id="PTHR14146:SF0">
    <property type="entry name" value="EXOCYST COMPLEX COMPONENT 4"/>
    <property type="match status" value="1"/>
</dbReference>
<sequence>MERYVLFGLPRASSSGRNKYGINTKVGEYIVPGAHILSLLQKLSLKTNMSTSSSSSLSSSSHSVNDSSNIMRQRQQQMRHADHLRRLCALSQAALFYLSIEARFLAFRYLPQLRDESYNVVAVSSAPDTFVQAYVRHMNKLFGLIKYYLPVAQIKYVALTVAKPATELVLQELGRLRDKSISRAGLARLKTDLLVMQTTLQLILPLDHDVRQAVSQFFTRPVLFLQYILNTDVVNDLLATGNYKIFNLNEIETLIYLVFRQVTGANNDSAACAQIKLFHEKLKEMHTLHTVTPSSDPLHISDDDVMDCNDDEAEKSEVEGYEGEGEKGFLRNT</sequence>
<reference evidence="3" key="2">
    <citation type="submission" date="2014-07" db="EMBL/GenBank/DDBJ databases">
        <authorList>
            <person name="Hull J."/>
        </authorList>
    </citation>
    <scope>NUCLEOTIDE SEQUENCE</scope>
</reference>
<dbReference type="GO" id="GO:0006612">
    <property type="term" value="P:protein targeting to membrane"/>
    <property type="evidence" value="ECO:0007669"/>
    <property type="project" value="UniProtKB-UniRule"/>
</dbReference>
<dbReference type="GO" id="GO:0006893">
    <property type="term" value="P:Golgi to plasma membrane transport"/>
    <property type="evidence" value="ECO:0007669"/>
    <property type="project" value="TreeGrafter"/>
</dbReference>
<feature type="compositionally biased region" description="Low complexity" evidence="2">
    <location>
        <begin position="51"/>
        <end position="68"/>
    </location>
</feature>
<accession>A0A0A9WNB7</accession>
<keyword evidence="1" id="KW-0653">Protein transport</keyword>
<dbReference type="AlphaFoldDB" id="A0A0A9WNB7"/>
<feature type="compositionally biased region" description="Acidic residues" evidence="2">
    <location>
        <begin position="307"/>
        <end position="323"/>
    </location>
</feature>
<feature type="region of interest" description="Disordered" evidence="2">
    <location>
        <begin position="307"/>
        <end position="333"/>
    </location>
</feature>
<dbReference type="GO" id="GO:0000145">
    <property type="term" value="C:exocyst"/>
    <property type="evidence" value="ECO:0007669"/>
    <property type="project" value="UniProtKB-UniRule"/>
</dbReference>
<evidence type="ECO:0000256" key="2">
    <source>
        <dbReference type="SAM" id="MobiDB-lite"/>
    </source>
</evidence>
<gene>
    <name evidence="3" type="primary">exoc4</name>
    <name evidence="3" type="ORF">CM83_42056</name>
</gene>
<evidence type="ECO:0000256" key="1">
    <source>
        <dbReference type="RuleBase" id="RU367079"/>
    </source>
</evidence>
<comment type="function">
    <text evidence="1">Component of the exocyst complex involved in the docking of exocytic vesicles with fusion sites on the plasma membrane.</text>
</comment>
<comment type="similarity">
    <text evidence="1">Belongs to the SEC8 family.</text>
</comment>
<dbReference type="GO" id="GO:0090522">
    <property type="term" value="P:vesicle tethering involved in exocytosis"/>
    <property type="evidence" value="ECO:0007669"/>
    <property type="project" value="UniProtKB-UniRule"/>
</dbReference>
<protein>
    <recommendedName>
        <fullName evidence="1">Exocyst complex component Sec8</fullName>
    </recommendedName>
</protein>
<keyword evidence="1" id="KW-0813">Transport</keyword>
<feature type="region of interest" description="Disordered" evidence="2">
    <location>
        <begin position="51"/>
        <end position="75"/>
    </location>
</feature>
<name>A0A0A9WNB7_LYGHE</name>
<dbReference type="GO" id="GO:0015031">
    <property type="term" value="P:protein transport"/>
    <property type="evidence" value="ECO:0007669"/>
    <property type="project" value="UniProtKB-KW"/>
</dbReference>
<dbReference type="EMBL" id="GBHO01034350">
    <property type="protein sequence ID" value="JAG09254.1"/>
    <property type="molecule type" value="Transcribed_RNA"/>
</dbReference>
<dbReference type="PANTHER" id="PTHR14146">
    <property type="entry name" value="EXOCYST COMPLEX COMPONENT 4"/>
    <property type="match status" value="1"/>
</dbReference>
<reference evidence="3" key="1">
    <citation type="journal article" date="2014" name="PLoS ONE">
        <title>Transcriptome-Based Identification of ABC Transporters in the Western Tarnished Plant Bug Lygus hesperus.</title>
        <authorList>
            <person name="Hull J.J."/>
            <person name="Chaney K."/>
            <person name="Geib S.M."/>
            <person name="Fabrick J.A."/>
            <person name="Brent C.S."/>
            <person name="Walsh D."/>
            <person name="Lavine L.C."/>
        </authorList>
    </citation>
    <scope>NUCLEOTIDE SEQUENCE</scope>
</reference>
<feature type="compositionally biased region" description="Basic and acidic residues" evidence="2">
    <location>
        <begin position="324"/>
        <end position="333"/>
    </location>
</feature>
<evidence type="ECO:0000313" key="3">
    <source>
        <dbReference type="EMBL" id="JAG09254.1"/>
    </source>
</evidence>
<dbReference type="InterPro" id="IPR039682">
    <property type="entry name" value="Sec8/EXOC4"/>
</dbReference>
<keyword evidence="1" id="KW-0268">Exocytosis</keyword>
<organism evidence="3">
    <name type="scientific">Lygus hesperus</name>
    <name type="common">Western plant bug</name>
    <dbReference type="NCBI Taxonomy" id="30085"/>
    <lineage>
        <taxon>Eukaryota</taxon>
        <taxon>Metazoa</taxon>
        <taxon>Ecdysozoa</taxon>
        <taxon>Arthropoda</taxon>
        <taxon>Hexapoda</taxon>
        <taxon>Insecta</taxon>
        <taxon>Pterygota</taxon>
        <taxon>Neoptera</taxon>
        <taxon>Paraneoptera</taxon>
        <taxon>Hemiptera</taxon>
        <taxon>Heteroptera</taxon>
        <taxon>Panheteroptera</taxon>
        <taxon>Cimicomorpha</taxon>
        <taxon>Miridae</taxon>
        <taxon>Mirini</taxon>
        <taxon>Lygus</taxon>
    </lineage>
</organism>
<proteinExistence type="inferred from homology"/>